<dbReference type="InterPro" id="IPR034193">
    <property type="entry name" value="PCSK9_ProteinaseK-like"/>
</dbReference>
<dbReference type="GO" id="GO:0004252">
    <property type="term" value="F:serine-type endopeptidase activity"/>
    <property type="evidence" value="ECO:0007669"/>
    <property type="project" value="UniProtKB-UniRule"/>
</dbReference>
<keyword evidence="2 5" id="KW-0645">Protease</keyword>
<evidence type="ECO:0000259" key="10">
    <source>
        <dbReference type="Pfam" id="PF05922"/>
    </source>
</evidence>
<feature type="chain" id="PRO_5039723517" description="Serine protease" evidence="8">
    <location>
        <begin position="20"/>
        <end position="588"/>
    </location>
</feature>
<evidence type="ECO:0000256" key="2">
    <source>
        <dbReference type="ARBA" id="ARBA00022670"/>
    </source>
</evidence>
<name>A0A917ZS55_9ACTN</name>
<dbReference type="Gene3D" id="2.60.120.200">
    <property type="match status" value="1"/>
</dbReference>
<comment type="caution">
    <text evidence="11">The sequence shown here is derived from an EMBL/GenBank/DDBJ whole genome shotgun (WGS) entry which is preliminary data.</text>
</comment>
<feature type="active site" description="Charge relay system" evidence="5">
    <location>
        <position position="344"/>
    </location>
</feature>
<dbReference type="InterPro" id="IPR050131">
    <property type="entry name" value="Peptidase_S8_subtilisin-like"/>
</dbReference>
<keyword evidence="4 5" id="KW-0720">Serine protease</keyword>
<dbReference type="GO" id="GO:0005615">
    <property type="term" value="C:extracellular space"/>
    <property type="evidence" value="ECO:0007669"/>
    <property type="project" value="TreeGrafter"/>
</dbReference>
<dbReference type="PRINTS" id="PR00723">
    <property type="entry name" value="SUBTILISIN"/>
</dbReference>
<feature type="active site" description="Charge relay system" evidence="5">
    <location>
        <position position="159"/>
    </location>
</feature>
<evidence type="ECO:0000259" key="9">
    <source>
        <dbReference type="Pfam" id="PF00082"/>
    </source>
</evidence>
<keyword evidence="8" id="KW-0732">Signal</keyword>
<reference evidence="11" key="1">
    <citation type="journal article" date="2014" name="Int. J. Syst. Evol. Microbiol.">
        <title>Complete genome sequence of Corynebacterium casei LMG S-19264T (=DSM 44701T), isolated from a smear-ripened cheese.</title>
        <authorList>
            <consortium name="US DOE Joint Genome Institute (JGI-PGF)"/>
            <person name="Walter F."/>
            <person name="Albersmeier A."/>
            <person name="Kalinowski J."/>
            <person name="Ruckert C."/>
        </authorList>
    </citation>
    <scope>NUCLEOTIDE SEQUENCE</scope>
    <source>
        <strain evidence="11">CGMCC 4.7201</strain>
    </source>
</reference>
<sequence length="588" mass="59692">MRRGIRKLTVALAVTLGMAVPFLPGHMSRAAQTPPDPVRSVADPIARRYIVVFKDKAMSPRSVKGESARIVRAHGGEVWHTYGSVLKGYAARMTAAQARRAAADPRVSYVEQDAVAHGSATQSNPPSWGLDRVDQRDLPLDKSYTYAGTASNVTAYVVDSGIRTSHSQFQERASVGVDEVGDGKNGQDCFGHGTHVAGTIGGKDHGVAKGVKLVSVRVLNCDDSASTSGIIAAADWITAHAVKPAVVNMSINGSANSSEDTAIKNSIASGITWVVSSGNSNANACNNSPGSIGPAIVVNNADSADRRRSDSNYGPCTDLFAPGTGIVSSWYTSDTATQTKTGTSQAAPHVTGAAALYLSKHPTASPADVQSALVGNATADKITGAGSGSPNRLLYTGGLGGSTGGGSVVFSDDFESHKGWTVNASGTDTATAGVWDRGNPDRTTSASSGQIKQLGTTVSGVGALSTGSAAGASDGANDLDGGVTSIRSGAITLPAGGALTLDLSYNVANGKNSGIDDYLRVKVVDGSTATTVFTRTGSAAEVPGAWQTAAADLSAFAGKSIRLSVEAADAGAASLFEAQVDDVSITSG</sequence>
<dbReference type="CDD" id="cd04077">
    <property type="entry name" value="Peptidases_S8_PCSK9_ProteinaseK_like"/>
    <property type="match status" value="1"/>
</dbReference>
<dbReference type="PANTHER" id="PTHR43806:SF11">
    <property type="entry name" value="CEREVISIN-RELATED"/>
    <property type="match status" value="1"/>
</dbReference>
<proteinExistence type="inferred from homology"/>
<dbReference type="AlphaFoldDB" id="A0A917ZS55"/>
<evidence type="ECO:0000313" key="12">
    <source>
        <dbReference type="Proteomes" id="UP000641932"/>
    </source>
</evidence>
<dbReference type="SUPFAM" id="SSF54897">
    <property type="entry name" value="Protease propeptides/inhibitors"/>
    <property type="match status" value="1"/>
</dbReference>
<dbReference type="Gene3D" id="3.30.70.80">
    <property type="entry name" value="Peptidase S8 propeptide/proteinase inhibitor I9"/>
    <property type="match status" value="1"/>
</dbReference>
<evidence type="ECO:0000256" key="3">
    <source>
        <dbReference type="ARBA" id="ARBA00022801"/>
    </source>
</evidence>
<dbReference type="PROSITE" id="PS00137">
    <property type="entry name" value="SUBTILASE_HIS"/>
    <property type="match status" value="1"/>
</dbReference>
<dbReference type="PROSITE" id="PS00136">
    <property type="entry name" value="SUBTILASE_ASP"/>
    <property type="match status" value="1"/>
</dbReference>
<keyword evidence="3 5" id="KW-0378">Hydrolase</keyword>
<dbReference type="InterPro" id="IPR000209">
    <property type="entry name" value="Peptidase_S8/S53_dom"/>
</dbReference>
<dbReference type="InterPro" id="IPR023827">
    <property type="entry name" value="Peptidase_S8_Asp-AS"/>
</dbReference>
<dbReference type="InterPro" id="IPR023828">
    <property type="entry name" value="Peptidase_S8_Ser-AS"/>
</dbReference>
<feature type="signal peptide" evidence="8">
    <location>
        <begin position="1"/>
        <end position="19"/>
    </location>
</feature>
<evidence type="ECO:0000256" key="7">
    <source>
        <dbReference type="SAM" id="MobiDB-lite"/>
    </source>
</evidence>
<dbReference type="InterPro" id="IPR022398">
    <property type="entry name" value="Peptidase_S8_His-AS"/>
</dbReference>
<evidence type="ECO:0000256" key="5">
    <source>
        <dbReference type="PROSITE-ProRule" id="PRU01240"/>
    </source>
</evidence>
<evidence type="ECO:0000256" key="6">
    <source>
        <dbReference type="RuleBase" id="RU003355"/>
    </source>
</evidence>
<feature type="active site" description="Charge relay system" evidence="5">
    <location>
        <position position="192"/>
    </location>
</feature>
<dbReference type="PROSITE" id="PS51892">
    <property type="entry name" value="SUBTILASE"/>
    <property type="match status" value="1"/>
</dbReference>
<dbReference type="InterPro" id="IPR037045">
    <property type="entry name" value="S8pro/Inhibitor_I9_sf"/>
</dbReference>
<protein>
    <recommendedName>
        <fullName evidence="13">Serine protease</fullName>
    </recommendedName>
</protein>
<gene>
    <name evidence="11" type="ORF">GCM10012280_32420</name>
</gene>
<dbReference type="EMBL" id="BMMS01000013">
    <property type="protein sequence ID" value="GGO89391.1"/>
    <property type="molecule type" value="Genomic_DNA"/>
</dbReference>
<dbReference type="Pfam" id="PF00082">
    <property type="entry name" value="Peptidase_S8"/>
    <property type="match status" value="1"/>
</dbReference>
<dbReference type="PROSITE" id="PS00138">
    <property type="entry name" value="SUBTILASE_SER"/>
    <property type="match status" value="1"/>
</dbReference>
<dbReference type="Proteomes" id="UP000641932">
    <property type="component" value="Unassembled WGS sequence"/>
</dbReference>
<evidence type="ECO:0000313" key="11">
    <source>
        <dbReference type="EMBL" id="GGO89391.1"/>
    </source>
</evidence>
<evidence type="ECO:0000256" key="8">
    <source>
        <dbReference type="SAM" id="SignalP"/>
    </source>
</evidence>
<evidence type="ECO:0008006" key="13">
    <source>
        <dbReference type="Google" id="ProtNLM"/>
    </source>
</evidence>
<dbReference type="FunFam" id="3.40.50.200:FF:000014">
    <property type="entry name" value="Proteinase K"/>
    <property type="match status" value="1"/>
</dbReference>
<dbReference type="Pfam" id="PF05922">
    <property type="entry name" value="Inhibitor_I9"/>
    <property type="match status" value="1"/>
</dbReference>
<evidence type="ECO:0000256" key="4">
    <source>
        <dbReference type="ARBA" id="ARBA00022825"/>
    </source>
</evidence>
<evidence type="ECO:0000256" key="1">
    <source>
        <dbReference type="ARBA" id="ARBA00011073"/>
    </source>
</evidence>
<dbReference type="InterPro" id="IPR010259">
    <property type="entry name" value="S8pro/Inhibitor_I9"/>
</dbReference>
<feature type="domain" description="Peptidase S8/S53" evidence="9">
    <location>
        <begin position="153"/>
        <end position="380"/>
    </location>
</feature>
<dbReference type="Gene3D" id="3.40.50.200">
    <property type="entry name" value="Peptidase S8/S53 domain"/>
    <property type="match status" value="1"/>
</dbReference>
<dbReference type="PANTHER" id="PTHR43806">
    <property type="entry name" value="PEPTIDASE S8"/>
    <property type="match status" value="1"/>
</dbReference>
<organism evidence="11 12">
    <name type="scientific">Wenjunlia tyrosinilytica</name>
    <dbReference type="NCBI Taxonomy" id="1544741"/>
    <lineage>
        <taxon>Bacteria</taxon>
        <taxon>Bacillati</taxon>
        <taxon>Actinomycetota</taxon>
        <taxon>Actinomycetes</taxon>
        <taxon>Kitasatosporales</taxon>
        <taxon>Streptomycetaceae</taxon>
        <taxon>Wenjunlia</taxon>
    </lineage>
</organism>
<keyword evidence="12" id="KW-1185">Reference proteome</keyword>
<dbReference type="GO" id="GO:0006508">
    <property type="term" value="P:proteolysis"/>
    <property type="evidence" value="ECO:0007669"/>
    <property type="project" value="UniProtKB-KW"/>
</dbReference>
<dbReference type="InterPro" id="IPR015500">
    <property type="entry name" value="Peptidase_S8_subtilisin-rel"/>
</dbReference>
<accession>A0A917ZS55</accession>
<feature type="domain" description="Inhibitor I9" evidence="10">
    <location>
        <begin position="48"/>
        <end position="115"/>
    </location>
</feature>
<dbReference type="SUPFAM" id="SSF52743">
    <property type="entry name" value="Subtilisin-like"/>
    <property type="match status" value="1"/>
</dbReference>
<reference evidence="11" key="2">
    <citation type="submission" date="2020-09" db="EMBL/GenBank/DDBJ databases">
        <authorList>
            <person name="Sun Q."/>
            <person name="Zhou Y."/>
        </authorList>
    </citation>
    <scope>NUCLEOTIDE SEQUENCE</scope>
    <source>
        <strain evidence="11">CGMCC 4.7201</strain>
    </source>
</reference>
<feature type="region of interest" description="Disordered" evidence="7">
    <location>
        <begin position="113"/>
        <end position="133"/>
    </location>
</feature>
<dbReference type="InterPro" id="IPR036852">
    <property type="entry name" value="Peptidase_S8/S53_dom_sf"/>
</dbReference>
<comment type="similarity">
    <text evidence="1 5 6">Belongs to the peptidase S8 family.</text>
</comment>